<dbReference type="RefSeq" id="WP_013045897.1">
    <property type="nucleotide sequence ID" value="NC_014010.1"/>
</dbReference>
<dbReference type="KEGG" id="apb:SAR116_1025"/>
<name>D5BSM1_PUNMI</name>
<protein>
    <recommendedName>
        <fullName evidence="5">Alpha/beta hydrolase</fullName>
    </recommendedName>
</protein>
<dbReference type="eggNOG" id="COG2945">
    <property type="taxonomic scope" value="Bacteria"/>
</dbReference>
<feature type="domain" description="Xaa-Pro dipeptidyl-peptidase-like" evidence="2">
    <location>
        <begin position="17"/>
        <end position="123"/>
    </location>
</feature>
<sequence>MPEVIINGPEGRLECRYMPAEASDAPTALILHPEPDKGGTMNNRVTYALYKLFQARGFSVMRFNFRGVGRSQGVYDNGEGELSDAATAMDWLQAQNPSSRQCWIAGFSFGSWIGMQLMMRRPEIQGFISVTPPAVTHDFSFLAPCPASGLIMHGELDEQVPPESVEKLVERLSIQKGVNITVDVLPGANHFFTEHLDPMIERVEAYLNDSINEDDFDPLA</sequence>
<dbReference type="Pfam" id="PF00326">
    <property type="entry name" value="Peptidase_S9"/>
    <property type="match status" value="1"/>
</dbReference>
<evidence type="ECO:0008006" key="5">
    <source>
        <dbReference type="Google" id="ProtNLM"/>
    </source>
</evidence>
<dbReference type="SUPFAM" id="SSF53474">
    <property type="entry name" value="alpha/beta-Hydrolases"/>
    <property type="match status" value="1"/>
</dbReference>
<evidence type="ECO:0000313" key="4">
    <source>
        <dbReference type="Proteomes" id="UP000007460"/>
    </source>
</evidence>
<dbReference type="GO" id="GO:0008236">
    <property type="term" value="F:serine-type peptidase activity"/>
    <property type="evidence" value="ECO:0007669"/>
    <property type="project" value="InterPro"/>
</dbReference>
<dbReference type="OrthoDB" id="9800435at2"/>
<dbReference type="InterPro" id="IPR029058">
    <property type="entry name" value="AB_hydrolase_fold"/>
</dbReference>
<evidence type="ECO:0000259" key="2">
    <source>
        <dbReference type="Pfam" id="PF02129"/>
    </source>
</evidence>
<dbReference type="InterPro" id="IPR000383">
    <property type="entry name" value="Xaa-Pro-like_dom"/>
</dbReference>
<dbReference type="PANTHER" id="PTHR42103">
    <property type="entry name" value="ALPHA/BETA-HYDROLASES SUPERFAMILY PROTEIN"/>
    <property type="match status" value="1"/>
</dbReference>
<dbReference type="EMBL" id="CP001751">
    <property type="protein sequence ID" value="ADE39268.1"/>
    <property type="molecule type" value="Genomic_DNA"/>
</dbReference>
<dbReference type="InterPro" id="IPR001375">
    <property type="entry name" value="Peptidase_S9_cat"/>
</dbReference>
<keyword evidence="4" id="KW-1185">Reference proteome</keyword>
<evidence type="ECO:0000259" key="1">
    <source>
        <dbReference type="Pfam" id="PF00326"/>
    </source>
</evidence>
<organism evidence="3 4">
    <name type="scientific">Puniceispirillum marinum (strain IMCC1322)</name>
    <dbReference type="NCBI Taxonomy" id="488538"/>
    <lineage>
        <taxon>Bacteria</taxon>
        <taxon>Pseudomonadati</taxon>
        <taxon>Pseudomonadota</taxon>
        <taxon>Alphaproteobacteria</taxon>
        <taxon>Candidatus Puniceispirillales</taxon>
        <taxon>Candidatus Puniceispirillaceae</taxon>
        <taxon>Candidatus Puniceispirillum</taxon>
    </lineage>
</organism>
<feature type="domain" description="Peptidase S9 prolyl oligopeptidase catalytic" evidence="1">
    <location>
        <begin position="149"/>
        <end position="195"/>
    </location>
</feature>
<dbReference type="ESTHER" id="punmi-d5bsm1">
    <property type="family name" value="Atu1826-like"/>
</dbReference>
<evidence type="ECO:0000313" key="3">
    <source>
        <dbReference type="EMBL" id="ADE39268.1"/>
    </source>
</evidence>
<accession>D5BSM1</accession>
<dbReference type="PANTHER" id="PTHR42103:SF2">
    <property type="entry name" value="AB HYDROLASE-1 DOMAIN-CONTAINING PROTEIN"/>
    <property type="match status" value="1"/>
</dbReference>
<dbReference type="Proteomes" id="UP000007460">
    <property type="component" value="Chromosome"/>
</dbReference>
<dbReference type="HOGENOM" id="CLU_086287_0_0_5"/>
<dbReference type="Gene3D" id="3.40.50.1820">
    <property type="entry name" value="alpha/beta hydrolase"/>
    <property type="match status" value="1"/>
</dbReference>
<proteinExistence type="predicted"/>
<reference evidence="3 4" key="1">
    <citation type="journal article" date="2010" name="J. Bacteriol.">
        <title>Complete genome sequence of "Candidatus Puniceispirillum marinum" IMCC1322, a representative of the SAR116 clade in the Alphaproteobacteria.</title>
        <authorList>
            <person name="Oh H.M."/>
            <person name="Kwon K.K."/>
            <person name="Kang I."/>
            <person name="Kang S.G."/>
            <person name="Lee J.H."/>
            <person name="Kim S.J."/>
            <person name="Cho J.C."/>
        </authorList>
    </citation>
    <scope>NUCLEOTIDE SEQUENCE [LARGE SCALE GENOMIC DNA]</scope>
    <source>
        <strain evidence="3 4">IMCC1322</strain>
    </source>
</reference>
<dbReference type="AlphaFoldDB" id="D5BSM1"/>
<gene>
    <name evidence="3" type="ordered locus">SAR116_1025</name>
</gene>
<dbReference type="Pfam" id="PF02129">
    <property type="entry name" value="Peptidase_S15"/>
    <property type="match status" value="1"/>
</dbReference>
<dbReference type="GO" id="GO:0006508">
    <property type="term" value="P:proteolysis"/>
    <property type="evidence" value="ECO:0007669"/>
    <property type="project" value="InterPro"/>
</dbReference>
<dbReference type="STRING" id="488538.SAR116_1025"/>